<protein>
    <submittedName>
        <fullName evidence="1">Uncharacterized protein</fullName>
    </submittedName>
</protein>
<gene>
    <name evidence="1" type="ORF">L1987_08955</name>
</gene>
<dbReference type="EMBL" id="CM042020">
    <property type="protein sequence ID" value="KAI3821388.1"/>
    <property type="molecule type" value="Genomic_DNA"/>
</dbReference>
<comment type="caution">
    <text evidence="1">The sequence shown here is derived from an EMBL/GenBank/DDBJ whole genome shotgun (WGS) entry which is preliminary data.</text>
</comment>
<proteinExistence type="predicted"/>
<name>A0ACB9JNX3_9ASTR</name>
<keyword evidence="2" id="KW-1185">Reference proteome</keyword>
<reference evidence="1 2" key="2">
    <citation type="journal article" date="2022" name="Mol. Ecol. Resour.">
        <title>The genomes of chicory, endive, great burdock and yacon provide insights into Asteraceae paleo-polyploidization history and plant inulin production.</title>
        <authorList>
            <person name="Fan W."/>
            <person name="Wang S."/>
            <person name="Wang H."/>
            <person name="Wang A."/>
            <person name="Jiang F."/>
            <person name="Liu H."/>
            <person name="Zhao H."/>
            <person name="Xu D."/>
            <person name="Zhang Y."/>
        </authorList>
    </citation>
    <scope>NUCLEOTIDE SEQUENCE [LARGE SCALE GENOMIC DNA]</scope>
    <source>
        <strain evidence="2">cv. Yunnan</strain>
        <tissue evidence="1">Leaves</tissue>
    </source>
</reference>
<evidence type="ECO:0000313" key="2">
    <source>
        <dbReference type="Proteomes" id="UP001056120"/>
    </source>
</evidence>
<dbReference type="Proteomes" id="UP001056120">
    <property type="component" value="Linkage Group LG03"/>
</dbReference>
<reference evidence="2" key="1">
    <citation type="journal article" date="2022" name="Mol. Ecol. Resour.">
        <title>The genomes of chicory, endive, great burdock and yacon provide insights into Asteraceae palaeo-polyploidization history and plant inulin production.</title>
        <authorList>
            <person name="Fan W."/>
            <person name="Wang S."/>
            <person name="Wang H."/>
            <person name="Wang A."/>
            <person name="Jiang F."/>
            <person name="Liu H."/>
            <person name="Zhao H."/>
            <person name="Xu D."/>
            <person name="Zhang Y."/>
        </authorList>
    </citation>
    <scope>NUCLEOTIDE SEQUENCE [LARGE SCALE GENOMIC DNA]</scope>
    <source>
        <strain evidence="2">cv. Yunnan</strain>
    </source>
</reference>
<evidence type="ECO:0000313" key="1">
    <source>
        <dbReference type="EMBL" id="KAI3821388.1"/>
    </source>
</evidence>
<sequence length="84" mass="9128">MNLPFLTRLTPRVPDPVSSIQNAPSTSQDVDVSSIHDHSSGDAVIDQTVVDNSTTILTDQMPIIDLPTPENEDVSESHEAECKK</sequence>
<organism evidence="1 2">
    <name type="scientific">Smallanthus sonchifolius</name>
    <dbReference type="NCBI Taxonomy" id="185202"/>
    <lineage>
        <taxon>Eukaryota</taxon>
        <taxon>Viridiplantae</taxon>
        <taxon>Streptophyta</taxon>
        <taxon>Embryophyta</taxon>
        <taxon>Tracheophyta</taxon>
        <taxon>Spermatophyta</taxon>
        <taxon>Magnoliopsida</taxon>
        <taxon>eudicotyledons</taxon>
        <taxon>Gunneridae</taxon>
        <taxon>Pentapetalae</taxon>
        <taxon>asterids</taxon>
        <taxon>campanulids</taxon>
        <taxon>Asterales</taxon>
        <taxon>Asteraceae</taxon>
        <taxon>Asteroideae</taxon>
        <taxon>Heliantheae alliance</taxon>
        <taxon>Millerieae</taxon>
        <taxon>Smallanthus</taxon>
    </lineage>
</organism>
<accession>A0ACB9JNX3</accession>